<protein>
    <submittedName>
        <fullName evidence="1">2355_t:CDS:1</fullName>
    </submittedName>
</protein>
<evidence type="ECO:0000313" key="1">
    <source>
        <dbReference type="EMBL" id="CAG8621562.1"/>
    </source>
</evidence>
<keyword evidence="2" id="KW-1185">Reference proteome</keyword>
<feature type="non-terminal residue" evidence="1">
    <location>
        <position position="400"/>
    </location>
</feature>
<organism evidence="1 2">
    <name type="scientific">Acaulospora colombiana</name>
    <dbReference type="NCBI Taxonomy" id="27376"/>
    <lineage>
        <taxon>Eukaryota</taxon>
        <taxon>Fungi</taxon>
        <taxon>Fungi incertae sedis</taxon>
        <taxon>Mucoromycota</taxon>
        <taxon>Glomeromycotina</taxon>
        <taxon>Glomeromycetes</taxon>
        <taxon>Diversisporales</taxon>
        <taxon>Acaulosporaceae</taxon>
        <taxon>Acaulospora</taxon>
    </lineage>
</organism>
<name>A0ACA9MYV9_9GLOM</name>
<accession>A0ACA9MYV9</accession>
<dbReference type="EMBL" id="CAJVPT010016800">
    <property type="protein sequence ID" value="CAG8621562.1"/>
    <property type="molecule type" value="Genomic_DNA"/>
</dbReference>
<dbReference type="Proteomes" id="UP000789525">
    <property type="component" value="Unassembled WGS sequence"/>
</dbReference>
<gene>
    <name evidence="1" type="ORF">ACOLOM_LOCUS7346</name>
</gene>
<sequence length="400" mass="46245">MNDTDESQEWLNVAIEKGYIRTYDFNSFENFEHIANGSFGKVQKAYLKILRKTVVLKSLRDNFKRDPKFYKLFVSELRNINAVKDSDNVISFMGISRDGGNLREYLEDLHQRKRFSDLGWPRKIQMAKDIASGLYCIHASNIIHRDLIEYSDAIAGRRETPVDGTPLDYVNIYTSAWKDDPEQRPAIEEILELLENIKLQPVYQRPDNYNQRHELELITNRLEKTKLLPVYQTKVEGDSNESSKDSSNSIDSDSCELVSPVRTEVKSYIDWEPQDLNSPTDERRFIVDSSQGTTISFESSYRSEIDTEDAEEEERFNLNDSTQGLSLEELRERIKIYFAAENFSRVLDLWEIILGDPNHTPEDQKNASECQIGDRAGRALADTLSKNTTLEILILFVNQI</sequence>
<comment type="caution">
    <text evidence="1">The sequence shown here is derived from an EMBL/GenBank/DDBJ whole genome shotgun (WGS) entry which is preliminary data.</text>
</comment>
<evidence type="ECO:0000313" key="2">
    <source>
        <dbReference type="Proteomes" id="UP000789525"/>
    </source>
</evidence>
<proteinExistence type="predicted"/>
<reference evidence="1" key="1">
    <citation type="submission" date="2021-06" db="EMBL/GenBank/DDBJ databases">
        <authorList>
            <person name="Kallberg Y."/>
            <person name="Tangrot J."/>
            <person name="Rosling A."/>
        </authorList>
    </citation>
    <scope>NUCLEOTIDE SEQUENCE</scope>
    <source>
        <strain evidence="1">CL356</strain>
    </source>
</reference>